<dbReference type="Proteomes" id="UP000248272">
    <property type="component" value="Unassembled WGS sequence"/>
</dbReference>
<evidence type="ECO:0000313" key="2">
    <source>
        <dbReference type="Proteomes" id="UP000248272"/>
    </source>
</evidence>
<comment type="caution">
    <text evidence="1">The sequence shown here is derived from an EMBL/GenBank/DDBJ whole genome shotgun (WGS) entry which is preliminary data.</text>
</comment>
<name>A0A2Z6ULN0_MICAE</name>
<dbReference type="EMBL" id="BDSG01000037">
    <property type="protein sequence ID" value="GBL10352.1"/>
    <property type="molecule type" value="Genomic_DNA"/>
</dbReference>
<evidence type="ECO:0000313" key="1">
    <source>
        <dbReference type="EMBL" id="GBL10352.1"/>
    </source>
</evidence>
<organism evidence="1 2">
    <name type="scientific">Microcystis aeruginosa Sj</name>
    <dbReference type="NCBI Taxonomy" id="1979544"/>
    <lineage>
        <taxon>Bacteria</taxon>
        <taxon>Bacillati</taxon>
        <taxon>Cyanobacteriota</taxon>
        <taxon>Cyanophyceae</taxon>
        <taxon>Oscillatoriophycideae</taxon>
        <taxon>Chroococcales</taxon>
        <taxon>Microcystaceae</taxon>
        <taxon>Microcystis</taxon>
    </lineage>
</organism>
<proteinExistence type="predicted"/>
<sequence length="35" mass="4318">MLKFSMEKYVRQLDNTLKEFAITLLIEQRMELWKA</sequence>
<accession>A0A2Z6ULN0</accession>
<gene>
    <name evidence="1" type="ORF">MSj_01840</name>
</gene>
<dbReference type="AlphaFoldDB" id="A0A2Z6ULN0"/>
<reference evidence="1 2" key="1">
    <citation type="journal article" date="2018" name="Front. Microbiol.">
        <title>Adaptation of the Freshwater Bloom-Forming Cyanobacterium Microcystis aeruginosa to Brackish Water Is Driven by Recent Horizontal Transfer of Sucrose Genes.</title>
        <authorList>
            <person name="Tanabe Y."/>
            <person name="Hodoki Y."/>
            <person name="Sano T."/>
            <person name="Tada K."/>
            <person name="Watanabe M.M."/>
        </authorList>
    </citation>
    <scope>NUCLEOTIDE SEQUENCE [LARGE SCALE GENOMIC DNA]</scope>
    <source>
        <strain evidence="1 2">Sj</strain>
    </source>
</reference>
<protein>
    <submittedName>
        <fullName evidence="1">Uncharacterized protein</fullName>
    </submittedName>
</protein>